<accession>A0A5P0YRL6</accession>
<protein>
    <recommendedName>
        <fullName evidence="1">DUF6879 domain-containing protein</fullName>
    </recommendedName>
</protein>
<dbReference type="EMBL" id="VJYK02000071">
    <property type="protein sequence ID" value="MQS02082.1"/>
    <property type="molecule type" value="Genomic_DNA"/>
</dbReference>
<evidence type="ECO:0000313" key="2">
    <source>
        <dbReference type="EMBL" id="MBB1260176.1"/>
    </source>
</evidence>
<reference evidence="5" key="2">
    <citation type="submission" date="2020-05" db="EMBL/GenBank/DDBJ databases">
        <title>Classification of alakaliphilic streptomycetes isolated from an alkaline soil next to Lonar Crater, India and a proposal for the recognition of Streptomyces alkaliterrae sp. nov.</title>
        <authorList>
            <person name="Golinska P."/>
        </authorList>
    </citation>
    <scope>NUCLEOTIDE SEQUENCE [LARGE SCALE GENOMIC DNA]</scope>
    <source>
        <strain evidence="5">OF8</strain>
    </source>
</reference>
<evidence type="ECO:0000313" key="4">
    <source>
        <dbReference type="Proteomes" id="UP000320857"/>
    </source>
</evidence>
<evidence type="ECO:0000313" key="5">
    <source>
        <dbReference type="Proteomes" id="UP000517765"/>
    </source>
</evidence>
<dbReference type="Proteomes" id="UP000517765">
    <property type="component" value="Unassembled WGS sequence"/>
</dbReference>
<gene>
    <name evidence="3" type="ORF">FNX44_009390</name>
    <name evidence="2" type="ORF">H3147_15230</name>
</gene>
<evidence type="ECO:0000259" key="1">
    <source>
        <dbReference type="Pfam" id="PF21806"/>
    </source>
</evidence>
<reference evidence="2" key="3">
    <citation type="journal article" name="Syst. Appl. Microbiol.">
        <title>Streptomyces alkaliterrae sp. nov., isolated from an alkaline soil, and emended descriptions of Streptomyces alkaliphilus, Streptomyces calidiresistens and Streptomyces durbertensis.</title>
        <authorList>
            <person name="Swiecimska M."/>
            <person name="Golinska P."/>
            <person name="Nouioui I."/>
            <person name="Wypij M."/>
            <person name="Rai M."/>
            <person name="Sangal V."/>
            <person name="Goodfellow M."/>
        </authorList>
    </citation>
    <scope>NUCLEOTIDE SEQUENCE</scope>
    <source>
        <strain evidence="2">OF8</strain>
    </source>
</reference>
<dbReference type="InterPro" id="IPR049244">
    <property type="entry name" value="DUF6879"/>
</dbReference>
<name>A0A5P0YRL6_9ACTN</name>
<dbReference type="Pfam" id="PF21806">
    <property type="entry name" value="DUF6879"/>
    <property type="match status" value="1"/>
</dbReference>
<dbReference type="RefSeq" id="WP_143647548.1">
    <property type="nucleotide sequence ID" value="NZ_JABJXA010000083.1"/>
</dbReference>
<keyword evidence="4" id="KW-1185">Reference proteome</keyword>
<evidence type="ECO:0000313" key="3">
    <source>
        <dbReference type="EMBL" id="MQS02082.1"/>
    </source>
</evidence>
<feature type="domain" description="DUF6879" evidence="1">
    <location>
        <begin position="12"/>
        <end position="180"/>
    </location>
</feature>
<comment type="caution">
    <text evidence="3">The sequence shown here is derived from an EMBL/GenBank/DDBJ whole genome shotgun (WGS) entry which is preliminary data.</text>
</comment>
<dbReference type="Proteomes" id="UP000320857">
    <property type="component" value="Unassembled WGS sequence"/>
</dbReference>
<sequence>MPLNAQQLNTATFAELLADTHHTAVHLEMRDVYAVGDEAEDFETFLLTGVPNLDPARSFWPQWMPLVEDAVARGVVMRRARIVSEPVTDYIRYEHAITPLNLQAGEGVRWLPRRRASDIALPGNDFWLLDDRLVQFHHFTGTGDWAPDGKERTTDPAAVALCHAAFETVWERGIPHEKYTVQAH</sequence>
<reference evidence="3 4" key="1">
    <citation type="submission" date="2019-10" db="EMBL/GenBank/DDBJ databases">
        <title>Streptomyces sp. nov., a novel actinobacterium isolated from alkaline environment.</title>
        <authorList>
            <person name="Golinska P."/>
        </authorList>
    </citation>
    <scope>NUCLEOTIDE SEQUENCE [LARGE SCALE GENOMIC DNA]</scope>
    <source>
        <strain evidence="3 4">OF1</strain>
    </source>
</reference>
<organism evidence="3 4">
    <name type="scientific">Streptomyces alkaliterrae</name>
    <dbReference type="NCBI Taxonomy" id="2213162"/>
    <lineage>
        <taxon>Bacteria</taxon>
        <taxon>Bacillati</taxon>
        <taxon>Actinomycetota</taxon>
        <taxon>Actinomycetes</taxon>
        <taxon>Kitasatosporales</taxon>
        <taxon>Streptomycetaceae</taxon>
        <taxon>Streptomyces</taxon>
    </lineage>
</organism>
<dbReference type="EMBL" id="JABJXA010000083">
    <property type="protein sequence ID" value="MBB1260176.1"/>
    <property type="molecule type" value="Genomic_DNA"/>
</dbReference>
<dbReference type="OrthoDB" id="4562627at2"/>
<dbReference type="AlphaFoldDB" id="A0A5P0YRL6"/>
<proteinExistence type="predicted"/>